<organism evidence="2">
    <name type="scientific">freshwater metagenome</name>
    <dbReference type="NCBI Taxonomy" id="449393"/>
    <lineage>
        <taxon>unclassified sequences</taxon>
        <taxon>metagenomes</taxon>
        <taxon>ecological metagenomes</taxon>
    </lineage>
</organism>
<keyword evidence="1" id="KW-0812">Transmembrane</keyword>
<reference evidence="2" key="1">
    <citation type="submission" date="2020-05" db="EMBL/GenBank/DDBJ databases">
        <authorList>
            <person name="Chiriac C."/>
            <person name="Salcher M."/>
            <person name="Ghai R."/>
            <person name="Kavagutti S V."/>
        </authorList>
    </citation>
    <scope>NUCLEOTIDE SEQUENCE</scope>
</reference>
<feature type="transmembrane region" description="Helical" evidence="1">
    <location>
        <begin position="20"/>
        <end position="38"/>
    </location>
</feature>
<sequence>MPKADVSSSVPIALGRIDDLLAKIFAVAAIVLSIDVVRNGFQQLPMLNEIWFYTFLSAILVSLAGSFIAAYWLGGMRFWYRAIVFSTLAAMVLWPLQVVDTSTLPLHYKPWVWWAVGFASLAATGAFKRNTAFVFLLLMPVVWLIIRISPFGASENFEIALEDSLYSFFFSTAVSLLVMFLRQRADQVDSEFESLSAARLERAFLDVRQIERTKINSIVHDSVIASLDAAADANSEAERTSAAKSAKEAILRLGREANRDPMAREQISSQSLFESLKAAIERRSTFVSVKVKSPVDLQIPYEVAVAIAEATFQALNNSIVHAENALNRKVVLSSSRSSIKIVIVDDGGGFRMSSVPKNRLGVRVAIFQRLESLGVKVNLQTSPGDGTTWVFEWAKND</sequence>
<feature type="transmembrane region" description="Helical" evidence="1">
    <location>
        <begin position="165"/>
        <end position="181"/>
    </location>
</feature>
<dbReference type="EMBL" id="CAEZXK010000003">
    <property type="protein sequence ID" value="CAB4680422.1"/>
    <property type="molecule type" value="Genomic_DNA"/>
</dbReference>
<protein>
    <submittedName>
        <fullName evidence="2">Unannotated protein</fullName>
    </submittedName>
</protein>
<evidence type="ECO:0000313" key="2">
    <source>
        <dbReference type="EMBL" id="CAB4680422.1"/>
    </source>
</evidence>
<dbReference type="AlphaFoldDB" id="A0A6J6N2U1"/>
<dbReference type="Gene3D" id="3.30.565.10">
    <property type="entry name" value="Histidine kinase-like ATPase, C-terminal domain"/>
    <property type="match status" value="1"/>
</dbReference>
<feature type="transmembrane region" description="Helical" evidence="1">
    <location>
        <begin position="78"/>
        <end position="99"/>
    </location>
</feature>
<gene>
    <name evidence="2" type="ORF">UFOPK2370_00236</name>
</gene>
<proteinExistence type="predicted"/>
<dbReference type="SUPFAM" id="SSF55874">
    <property type="entry name" value="ATPase domain of HSP90 chaperone/DNA topoisomerase II/histidine kinase"/>
    <property type="match status" value="1"/>
</dbReference>
<keyword evidence="1" id="KW-0472">Membrane</keyword>
<dbReference type="InterPro" id="IPR036890">
    <property type="entry name" value="HATPase_C_sf"/>
</dbReference>
<evidence type="ECO:0000256" key="1">
    <source>
        <dbReference type="SAM" id="Phobius"/>
    </source>
</evidence>
<feature type="transmembrane region" description="Helical" evidence="1">
    <location>
        <begin position="50"/>
        <end position="73"/>
    </location>
</feature>
<name>A0A6J6N2U1_9ZZZZ</name>
<feature type="transmembrane region" description="Helical" evidence="1">
    <location>
        <begin position="134"/>
        <end position="153"/>
    </location>
</feature>
<accession>A0A6J6N2U1</accession>
<feature type="transmembrane region" description="Helical" evidence="1">
    <location>
        <begin position="111"/>
        <end position="127"/>
    </location>
</feature>
<keyword evidence="1" id="KW-1133">Transmembrane helix</keyword>